<dbReference type="Gene3D" id="1.25.40.10">
    <property type="entry name" value="Tetratricopeptide repeat domain"/>
    <property type="match status" value="1"/>
</dbReference>
<dbReference type="PANTHER" id="PTHR16055:SF2">
    <property type="entry name" value="INTEGRATOR COMPLEX SUBUNIT 10"/>
    <property type="match status" value="1"/>
</dbReference>
<dbReference type="Pfam" id="PF21045">
    <property type="entry name" value="INT10"/>
    <property type="match status" value="2"/>
</dbReference>
<evidence type="ECO:0000313" key="6">
    <source>
        <dbReference type="Proteomes" id="UP000749559"/>
    </source>
</evidence>
<comment type="similarity">
    <text evidence="2">Belongs to the Integrator subunit 10 family.</text>
</comment>
<proteinExistence type="inferred from homology"/>
<evidence type="ECO:0000256" key="3">
    <source>
        <dbReference type="ARBA" id="ARBA00016811"/>
    </source>
</evidence>
<comment type="subcellular location">
    <subcellularLocation>
        <location evidence="1">Nucleus</location>
    </subcellularLocation>
</comment>
<dbReference type="SUPFAM" id="SSF48452">
    <property type="entry name" value="TPR-like"/>
    <property type="match status" value="1"/>
</dbReference>
<reference evidence="5" key="1">
    <citation type="submission" date="2022-03" db="EMBL/GenBank/DDBJ databases">
        <authorList>
            <person name="Martin C."/>
        </authorList>
    </citation>
    <scope>NUCLEOTIDE SEQUENCE</scope>
</reference>
<name>A0A8S4PQT6_OWEFU</name>
<dbReference type="PANTHER" id="PTHR16055">
    <property type="entry name" value="INTEGRATOR COMPLEX SUBUNIT 10"/>
    <property type="match status" value="1"/>
</dbReference>
<dbReference type="GO" id="GO:0016180">
    <property type="term" value="P:snRNA processing"/>
    <property type="evidence" value="ECO:0007669"/>
    <property type="project" value="InterPro"/>
</dbReference>
<gene>
    <name evidence="5" type="ORF">OFUS_LOCUS20694</name>
</gene>
<dbReference type="InterPro" id="IPR011990">
    <property type="entry name" value="TPR-like_helical_dom_sf"/>
</dbReference>
<dbReference type="GO" id="GO:0032039">
    <property type="term" value="C:integrator complex"/>
    <property type="evidence" value="ECO:0007669"/>
    <property type="project" value="InterPro"/>
</dbReference>
<evidence type="ECO:0000256" key="1">
    <source>
        <dbReference type="ARBA" id="ARBA00004123"/>
    </source>
</evidence>
<feature type="non-terminal residue" evidence="5">
    <location>
        <position position="679"/>
    </location>
</feature>
<dbReference type="OrthoDB" id="18145at2759"/>
<evidence type="ECO:0000256" key="4">
    <source>
        <dbReference type="ARBA" id="ARBA00023242"/>
    </source>
</evidence>
<evidence type="ECO:0000313" key="5">
    <source>
        <dbReference type="EMBL" id="CAH1796265.1"/>
    </source>
</evidence>
<keyword evidence="6" id="KW-1185">Reference proteome</keyword>
<evidence type="ECO:0000256" key="2">
    <source>
        <dbReference type="ARBA" id="ARBA00010391"/>
    </source>
</evidence>
<comment type="caution">
    <text evidence="5">The sequence shown here is derived from an EMBL/GenBank/DDBJ whole genome shotgun (WGS) entry which is preliminary data.</text>
</comment>
<dbReference type="InterPro" id="IPR026164">
    <property type="entry name" value="Int_cplx_su10"/>
</dbReference>
<organism evidence="5 6">
    <name type="scientific">Owenia fusiformis</name>
    <name type="common">Polychaete worm</name>
    <dbReference type="NCBI Taxonomy" id="6347"/>
    <lineage>
        <taxon>Eukaryota</taxon>
        <taxon>Metazoa</taxon>
        <taxon>Spiralia</taxon>
        <taxon>Lophotrochozoa</taxon>
        <taxon>Annelida</taxon>
        <taxon>Polychaeta</taxon>
        <taxon>Sedentaria</taxon>
        <taxon>Canalipalpata</taxon>
        <taxon>Sabellida</taxon>
        <taxon>Oweniida</taxon>
        <taxon>Oweniidae</taxon>
        <taxon>Owenia</taxon>
    </lineage>
</organism>
<accession>A0A8S4PQT6</accession>
<dbReference type="EMBL" id="CAIIXF020000010">
    <property type="protein sequence ID" value="CAH1796265.1"/>
    <property type="molecule type" value="Genomic_DNA"/>
</dbReference>
<protein>
    <recommendedName>
        <fullName evidence="3">Integrator complex subunit 10</fullName>
    </recommendedName>
</protein>
<sequence>NFKMEDVEMKNEENTETWLVNRARQCLTTDPYASKAWLLTARTLFPKNFSIQFEAYGIAKAEQDTKEAARLLEEMFTEFPDKEKLACELQSISNAVQCKTQENQFLKGVFENIPPEMQSKMLLKIGEQNKDIIEQARLMVLVLNTFPHLIQQHGLKLVDSLLFTEKHAHLHSSINCYRKYLVCDIMPIILRYQKLDAPVKHIQKWLQKSIEFYISYIAQPPSKDINTPMLKSPDLMSPTKTSFAAGSFKKLGIIPGLTESESVIATPWNSLFELLELFGQKLGWNIGNLYRLKSREAQWQHLVAMQQRGDTKETVYCGSVLFLECLILHASRVESDQFAATSSGPGLHPPLVLVETCSRNTSSTSSEPKSKKMKLDAGASIHISKTVPASLEVVQNFTTAFRCWQLLHSKESLEKELTKLLHYWKSENWPWLSNFETDCHLYQGEYREAIAKLENIKKSNANFSVLRADLQLASCYYCMGTYSKACEMLLNVIESLPHVTDSNQSQEEISPGSSHQLQLLSCTESDILPYCIKLIINCLKEKAFGHIETDDTAAGHMMVLLQYDWPKYESLFSSAIKVIKEKGIFSYNLFFNYFINIDMLEEFTWLKTQDGGKVNLNVLPVNVQTAIPQRTVTRGQQKGVKEDFKIHMEKQVRRTNENVEQLIRQFLTEQKQNLRLCLI</sequence>
<dbReference type="PRINTS" id="PR02106">
    <property type="entry name" value="INTSUBUNIT10"/>
</dbReference>
<dbReference type="Proteomes" id="UP000749559">
    <property type="component" value="Unassembled WGS sequence"/>
</dbReference>
<keyword evidence="4" id="KW-0539">Nucleus</keyword>
<dbReference type="AlphaFoldDB" id="A0A8S4PQT6"/>